<organism evidence="3 4">
    <name type="scientific">Ilex paraguariensis</name>
    <name type="common">yerba mate</name>
    <dbReference type="NCBI Taxonomy" id="185542"/>
    <lineage>
        <taxon>Eukaryota</taxon>
        <taxon>Viridiplantae</taxon>
        <taxon>Streptophyta</taxon>
        <taxon>Embryophyta</taxon>
        <taxon>Tracheophyta</taxon>
        <taxon>Spermatophyta</taxon>
        <taxon>Magnoliopsida</taxon>
        <taxon>eudicotyledons</taxon>
        <taxon>Gunneridae</taxon>
        <taxon>Pentapetalae</taxon>
        <taxon>asterids</taxon>
        <taxon>campanulids</taxon>
        <taxon>Aquifoliales</taxon>
        <taxon>Aquifoliaceae</taxon>
        <taxon>Ilex</taxon>
    </lineage>
</organism>
<proteinExistence type="predicted"/>
<feature type="region of interest" description="Disordered" evidence="1">
    <location>
        <begin position="1"/>
        <end position="24"/>
    </location>
</feature>
<keyword evidence="4" id="KW-1185">Reference proteome</keyword>
<feature type="compositionally biased region" description="Basic and acidic residues" evidence="1">
    <location>
        <begin position="1"/>
        <end position="10"/>
    </location>
</feature>
<protein>
    <submittedName>
        <fullName evidence="3">Uncharacterized protein</fullName>
    </submittedName>
</protein>
<dbReference type="Proteomes" id="UP001642360">
    <property type="component" value="Unassembled WGS sequence"/>
</dbReference>
<reference evidence="3 4" key="1">
    <citation type="submission" date="2024-02" db="EMBL/GenBank/DDBJ databases">
        <authorList>
            <person name="Vignale AGUSTIN F."/>
            <person name="Sosa J E."/>
            <person name="Modenutti C."/>
        </authorList>
    </citation>
    <scope>NUCLEOTIDE SEQUENCE [LARGE SCALE GENOMIC DNA]</scope>
</reference>
<evidence type="ECO:0000313" key="2">
    <source>
        <dbReference type="EMBL" id="CAK9164478.1"/>
    </source>
</evidence>
<sequence length="62" mass="7392">MVYKEKRVASESDESDSEYHPDCEFSEFDTLVDSDYESEYDDMLYDSYVDNEVEWIGLNSNR</sequence>
<name>A0ABC8U7A4_9AQUA</name>
<dbReference type="EMBL" id="CAUOFW020004214">
    <property type="protein sequence ID" value="CAK9164478.1"/>
    <property type="molecule type" value="Genomic_DNA"/>
</dbReference>
<evidence type="ECO:0000313" key="4">
    <source>
        <dbReference type="Proteomes" id="UP001642360"/>
    </source>
</evidence>
<comment type="caution">
    <text evidence="3">The sequence shown here is derived from an EMBL/GenBank/DDBJ whole genome shotgun (WGS) entry which is preliminary data.</text>
</comment>
<gene>
    <name evidence="2" type="ORF">ILEXP_LOCUS33596</name>
    <name evidence="3" type="ORF">ILEXP_LOCUS47239</name>
</gene>
<evidence type="ECO:0000313" key="3">
    <source>
        <dbReference type="EMBL" id="CAK9177356.1"/>
    </source>
</evidence>
<dbReference type="EMBL" id="CAUOFW020007041">
    <property type="protein sequence ID" value="CAK9177356.1"/>
    <property type="molecule type" value="Genomic_DNA"/>
</dbReference>
<accession>A0ABC8U7A4</accession>
<evidence type="ECO:0000256" key="1">
    <source>
        <dbReference type="SAM" id="MobiDB-lite"/>
    </source>
</evidence>
<dbReference type="AlphaFoldDB" id="A0ABC8U7A4"/>